<organism evidence="2">
    <name type="scientific">Fervidicoccus fontis</name>
    <dbReference type="NCBI Taxonomy" id="683846"/>
    <lineage>
        <taxon>Archaea</taxon>
        <taxon>Thermoproteota</taxon>
        <taxon>Thermoprotei</taxon>
        <taxon>Fervidicoccales</taxon>
        <taxon>Fervidicoccaceae</taxon>
        <taxon>Fervidicoccus</taxon>
    </lineage>
</organism>
<name>A0A7C2UQS0_9CREN</name>
<dbReference type="PROSITE" id="PS50987">
    <property type="entry name" value="HTH_ARSR_2"/>
    <property type="match status" value="1"/>
</dbReference>
<proteinExistence type="predicted"/>
<dbReference type="InterPro" id="IPR054588">
    <property type="entry name" value="Csa3_N"/>
</dbReference>
<dbReference type="Gene3D" id="1.10.10.10">
    <property type="entry name" value="Winged helix-like DNA-binding domain superfamily/Winged helix DNA-binding domain"/>
    <property type="match status" value="1"/>
</dbReference>
<dbReference type="NCBIfam" id="TIGR01884">
    <property type="entry name" value="cas_HTH"/>
    <property type="match status" value="1"/>
</dbReference>
<dbReference type="Pfam" id="PF12802">
    <property type="entry name" value="MarR_2"/>
    <property type="match status" value="1"/>
</dbReference>
<dbReference type="InterPro" id="IPR036388">
    <property type="entry name" value="WH-like_DNA-bd_sf"/>
</dbReference>
<dbReference type="InterPro" id="IPR001845">
    <property type="entry name" value="HTH_ArsR_DNA-bd_dom"/>
</dbReference>
<dbReference type="Pfam" id="PF22662">
    <property type="entry name" value="Csa3_N"/>
    <property type="match status" value="1"/>
</dbReference>
<keyword evidence="2" id="KW-0238">DNA-binding</keyword>
<dbReference type="GO" id="GO:0003700">
    <property type="term" value="F:DNA-binding transcription factor activity"/>
    <property type="evidence" value="ECO:0007669"/>
    <property type="project" value="InterPro"/>
</dbReference>
<dbReference type="Gene3D" id="3.40.50.11700">
    <property type="match status" value="1"/>
</dbReference>
<dbReference type="SUPFAM" id="SSF160980">
    <property type="entry name" value="SSO1389-like"/>
    <property type="match status" value="1"/>
</dbReference>
<reference evidence="2" key="1">
    <citation type="journal article" date="2020" name="mSystems">
        <title>Genome- and Community-Level Interaction Insights into Carbon Utilization and Element Cycling Functions of Hydrothermarchaeota in Hydrothermal Sediment.</title>
        <authorList>
            <person name="Zhou Z."/>
            <person name="Liu Y."/>
            <person name="Xu W."/>
            <person name="Pan J."/>
            <person name="Luo Z.H."/>
            <person name="Li M."/>
        </authorList>
    </citation>
    <scope>NUCLEOTIDE SEQUENCE [LARGE SCALE GENOMIC DNA]</scope>
    <source>
        <strain evidence="2">SpSt-1259</strain>
    </source>
</reference>
<dbReference type="InterPro" id="IPR036390">
    <property type="entry name" value="WH_DNA-bd_sf"/>
</dbReference>
<dbReference type="AlphaFoldDB" id="A0A7C2UQS0"/>
<dbReference type="SUPFAM" id="SSF46785">
    <property type="entry name" value="Winged helix' DNA-binding domain"/>
    <property type="match status" value="1"/>
</dbReference>
<dbReference type="OMA" id="EKFCYRA"/>
<dbReference type="InterPro" id="IPR010163">
    <property type="entry name" value="Csa3"/>
</dbReference>
<dbReference type="GO" id="GO:0003677">
    <property type="term" value="F:DNA binding"/>
    <property type="evidence" value="ECO:0007669"/>
    <property type="project" value="UniProtKB-KW"/>
</dbReference>
<protein>
    <submittedName>
        <fullName evidence="2">CRISPR locus-related DNA-binding protein</fullName>
    </submittedName>
</protein>
<dbReference type="SMART" id="SM00418">
    <property type="entry name" value="HTH_ARSR"/>
    <property type="match status" value="1"/>
</dbReference>
<evidence type="ECO:0000313" key="2">
    <source>
        <dbReference type="EMBL" id="HEU98027.1"/>
    </source>
</evidence>
<evidence type="ECO:0000259" key="1">
    <source>
        <dbReference type="PROSITE" id="PS50987"/>
    </source>
</evidence>
<comment type="caution">
    <text evidence="2">The sequence shown here is derived from an EMBL/GenBank/DDBJ whole genome shotgun (WGS) entry which is preliminary data.</text>
</comment>
<dbReference type="Proteomes" id="UP000885664">
    <property type="component" value="Unassembled WGS sequence"/>
</dbReference>
<dbReference type="InterPro" id="IPR000835">
    <property type="entry name" value="HTH_MarR-typ"/>
</dbReference>
<dbReference type="EMBL" id="DSFE01000092">
    <property type="protein sequence ID" value="HEU98027.1"/>
    <property type="molecule type" value="Genomic_DNA"/>
</dbReference>
<gene>
    <name evidence="2" type="ORF">ENO36_04145</name>
</gene>
<accession>A0A7C2UQS0</accession>
<feature type="domain" description="HTH arsR-type" evidence="1">
    <location>
        <begin position="128"/>
        <end position="225"/>
    </location>
</feature>
<sequence length="231" mass="26331">MKKSVIFTVGFDPKFIFKTILEQPDADLFIAVINNDKNEKVLKALDEITTFIKEYVERSVEVWEIDFSSPHEAFHEISKRLLDLEESSIIIDVSSGMRLIGIITLGAAIASVDPYRLQIRIWTEDLKGRYDISFLTYITVKPFLSSLSLRVLDLISRKEALTLDDISRELGKSKPTVFRSVKLLRQLGLITPEKRGRKDLYKLTPKGMVISRAFRNVLPSEGEKNHSDGVD</sequence>